<dbReference type="CDD" id="cd03480">
    <property type="entry name" value="Rieske_RO_Alpha_PaO"/>
    <property type="match status" value="1"/>
</dbReference>
<accession>A0A7C9CFE2</accession>
<evidence type="ECO:0000256" key="11">
    <source>
        <dbReference type="ARBA" id="ARBA00023004"/>
    </source>
</evidence>
<evidence type="ECO:0000256" key="9">
    <source>
        <dbReference type="ARBA" id="ARBA00022989"/>
    </source>
</evidence>
<evidence type="ECO:0000256" key="2">
    <source>
        <dbReference type="ARBA" id="ARBA00004370"/>
    </source>
</evidence>
<dbReference type="EMBL" id="GISG01012970">
    <property type="protein sequence ID" value="MBA4616740.1"/>
    <property type="molecule type" value="Transcribed_RNA"/>
</dbReference>
<dbReference type="Pfam" id="PF08417">
    <property type="entry name" value="PaO"/>
    <property type="match status" value="1"/>
</dbReference>
<protein>
    <recommendedName>
        <fullName evidence="15">Rieske domain-containing protein</fullName>
    </recommendedName>
</protein>
<dbReference type="InterPro" id="IPR013626">
    <property type="entry name" value="PaO"/>
</dbReference>
<evidence type="ECO:0000256" key="8">
    <source>
        <dbReference type="ARBA" id="ARBA00022946"/>
    </source>
</evidence>
<keyword evidence="10" id="KW-0560">Oxidoreductase</keyword>
<keyword evidence="5" id="KW-0812">Transmembrane</keyword>
<reference evidence="16" key="2">
    <citation type="submission" date="2020-07" db="EMBL/GenBank/DDBJ databases">
        <authorList>
            <person name="Vera ALvarez R."/>
            <person name="Arias-Moreno D.M."/>
            <person name="Jimenez-Jacinto V."/>
            <person name="Jimenez-Bremont J.F."/>
            <person name="Swaminathan K."/>
            <person name="Moose S.P."/>
            <person name="Guerrero-Gonzalez M.L."/>
            <person name="Marino-Ramirez L."/>
            <person name="Landsman D."/>
            <person name="Rodriguez-Kessler M."/>
            <person name="Delgado-Sanchez P."/>
        </authorList>
    </citation>
    <scope>NUCLEOTIDE SEQUENCE</scope>
    <source>
        <tissue evidence="16">Cladode</tissue>
    </source>
</reference>
<name>A0A7C9CFE2_OPUST</name>
<feature type="region of interest" description="Disordered" evidence="14">
    <location>
        <begin position="328"/>
        <end position="348"/>
    </location>
</feature>
<keyword evidence="11" id="KW-0408">Iron</keyword>
<evidence type="ECO:0000256" key="14">
    <source>
        <dbReference type="SAM" id="MobiDB-lite"/>
    </source>
</evidence>
<dbReference type="GO" id="GO:0051537">
    <property type="term" value="F:2 iron, 2 sulfur cluster binding"/>
    <property type="evidence" value="ECO:0007669"/>
    <property type="project" value="UniProtKB-KW"/>
</dbReference>
<dbReference type="GO" id="GO:0016020">
    <property type="term" value="C:membrane"/>
    <property type="evidence" value="ECO:0007669"/>
    <property type="project" value="UniProtKB-SubCell"/>
</dbReference>
<proteinExistence type="predicted"/>
<feature type="domain" description="Rieske" evidence="15">
    <location>
        <begin position="100"/>
        <end position="210"/>
    </location>
</feature>
<evidence type="ECO:0000256" key="7">
    <source>
        <dbReference type="ARBA" id="ARBA00022723"/>
    </source>
</evidence>
<feature type="compositionally biased region" description="Low complexity" evidence="14">
    <location>
        <begin position="328"/>
        <end position="344"/>
    </location>
</feature>
<dbReference type="GO" id="GO:0009507">
    <property type="term" value="C:chloroplast"/>
    <property type="evidence" value="ECO:0007669"/>
    <property type="project" value="UniProtKB-SubCell"/>
</dbReference>
<dbReference type="Gene3D" id="2.102.10.10">
    <property type="entry name" value="Rieske [2Fe-2S] iron-sulphur domain"/>
    <property type="match status" value="1"/>
</dbReference>
<evidence type="ECO:0000259" key="15">
    <source>
        <dbReference type="PROSITE" id="PS51296"/>
    </source>
</evidence>
<keyword evidence="13" id="KW-0472">Membrane</keyword>
<keyword evidence="6" id="KW-0001">2Fe-2S</keyword>
<dbReference type="GO" id="GO:0010277">
    <property type="term" value="F:chlorophyllide a oxygenase activity"/>
    <property type="evidence" value="ECO:0007669"/>
    <property type="project" value="InterPro"/>
</dbReference>
<dbReference type="InterPro" id="IPR017941">
    <property type="entry name" value="Rieske_2Fe-2S"/>
</dbReference>
<dbReference type="EMBL" id="GISG01012969">
    <property type="protein sequence ID" value="MBA4616739.1"/>
    <property type="molecule type" value="Transcribed_RNA"/>
</dbReference>
<evidence type="ECO:0000256" key="1">
    <source>
        <dbReference type="ARBA" id="ARBA00004229"/>
    </source>
</evidence>
<comment type="subcellular location">
    <subcellularLocation>
        <location evidence="2">Membrane</location>
    </subcellularLocation>
    <subcellularLocation>
        <location evidence="1">Plastid</location>
        <location evidence="1">Chloroplast</location>
    </subcellularLocation>
</comment>
<dbReference type="InterPro" id="IPR036922">
    <property type="entry name" value="Rieske_2Fe-2S_sf"/>
</dbReference>
<keyword evidence="3" id="KW-0150">Chloroplast</keyword>
<keyword evidence="4" id="KW-0934">Plastid</keyword>
<dbReference type="SUPFAM" id="SSF55961">
    <property type="entry name" value="Bet v1-like"/>
    <property type="match status" value="1"/>
</dbReference>
<evidence type="ECO:0000256" key="12">
    <source>
        <dbReference type="ARBA" id="ARBA00023014"/>
    </source>
</evidence>
<keyword evidence="12" id="KW-0411">Iron-sulfur</keyword>
<sequence length="558" mass="63338">MVSVVGTSSSMAHLTMLSATRIFSPNYITNLHDQKTALNYRQFPLSNSCVFSSISGSRPKLTSIVPKAISVSTENVEPLQIENEVDSKPQGEKYDWYSQWYPVMPVCDLDKRVPHGKRVMGLDVVVWWDRNESQWKVFNDSCPHRLAPLSEGRVDQWGRLQCVYHGWCFSGSGNCKLIPQASPDGPPVHTFKKACATVYPSTVQNGIVWFWPNSDPKYEDILQHKQPPFLPEMDDPSYTHLLANRDIPYGYEVLIENLMDPSHVPYAHYGLMQTMQPKTRVDREGGRPVDMSVKQLDINGFVAKQEWGSSKFIAPCIFYAYPDPPNPTGTNGSASSTATSKDSSPGVSISPQKRAVLIFICVPVSPGKSRLIWSFPRNFAVWMDRIIPRWIFHIKQNLILDSDLYLLHVEERKIMEFGPSNWQKVCFVPTKADALVVGFRRWLIKYSQGQVDWGDNFNAAALPPTPPREQLFDRYWSHVVNCSSCNSAYKALNLTEVVLQIMSISIIGVIGLTKQATMTTVQRSALFSMAILCFVASKWVSHFVYKTFRYHDYNHAFK</sequence>
<dbReference type="Gene3D" id="3.90.380.10">
    <property type="entry name" value="Naphthalene 1,2-dioxygenase Alpha Subunit, Chain A, domain 1"/>
    <property type="match status" value="1"/>
</dbReference>
<dbReference type="PANTHER" id="PTHR21266">
    <property type="entry name" value="IRON-SULFUR DOMAIN CONTAINING PROTEIN"/>
    <property type="match status" value="1"/>
</dbReference>
<dbReference type="GO" id="GO:0046872">
    <property type="term" value="F:metal ion binding"/>
    <property type="evidence" value="ECO:0007669"/>
    <property type="project" value="UniProtKB-KW"/>
</dbReference>
<keyword evidence="9" id="KW-1133">Transmembrane helix</keyword>
<evidence type="ECO:0000256" key="5">
    <source>
        <dbReference type="ARBA" id="ARBA00022692"/>
    </source>
</evidence>
<dbReference type="AlphaFoldDB" id="A0A7C9CFE2"/>
<dbReference type="SUPFAM" id="SSF50022">
    <property type="entry name" value="ISP domain"/>
    <property type="match status" value="1"/>
</dbReference>
<evidence type="ECO:0000256" key="6">
    <source>
        <dbReference type="ARBA" id="ARBA00022714"/>
    </source>
</evidence>
<evidence type="ECO:0000256" key="13">
    <source>
        <dbReference type="ARBA" id="ARBA00023136"/>
    </source>
</evidence>
<organism evidence="16">
    <name type="scientific">Opuntia streptacantha</name>
    <name type="common">Prickly pear cactus</name>
    <name type="synonym">Opuntia cardona</name>
    <dbReference type="NCBI Taxonomy" id="393608"/>
    <lineage>
        <taxon>Eukaryota</taxon>
        <taxon>Viridiplantae</taxon>
        <taxon>Streptophyta</taxon>
        <taxon>Embryophyta</taxon>
        <taxon>Tracheophyta</taxon>
        <taxon>Spermatophyta</taxon>
        <taxon>Magnoliopsida</taxon>
        <taxon>eudicotyledons</taxon>
        <taxon>Gunneridae</taxon>
        <taxon>Pentapetalae</taxon>
        <taxon>Caryophyllales</taxon>
        <taxon>Cactineae</taxon>
        <taxon>Cactaceae</taxon>
        <taxon>Opuntioideae</taxon>
        <taxon>Opuntia</taxon>
    </lineage>
</organism>
<dbReference type="Pfam" id="PF00355">
    <property type="entry name" value="Rieske"/>
    <property type="match status" value="1"/>
</dbReference>
<dbReference type="PANTHER" id="PTHR21266:SF32">
    <property type="entry name" value="CHOLESTEROL 7-DESATURASE NVD"/>
    <property type="match status" value="1"/>
</dbReference>
<evidence type="ECO:0000256" key="10">
    <source>
        <dbReference type="ARBA" id="ARBA00023002"/>
    </source>
</evidence>
<dbReference type="PROSITE" id="PS51296">
    <property type="entry name" value="RIESKE"/>
    <property type="match status" value="1"/>
</dbReference>
<evidence type="ECO:0000256" key="4">
    <source>
        <dbReference type="ARBA" id="ARBA00022640"/>
    </source>
</evidence>
<keyword evidence="7" id="KW-0479">Metal-binding</keyword>
<evidence type="ECO:0000256" key="3">
    <source>
        <dbReference type="ARBA" id="ARBA00022528"/>
    </source>
</evidence>
<keyword evidence="8" id="KW-0809">Transit peptide</keyword>
<evidence type="ECO:0000313" key="16">
    <source>
        <dbReference type="EMBL" id="MBA4616740.1"/>
    </source>
</evidence>
<dbReference type="InterPro" id="IPR050584">
    <property type="entry name" value="Cholesterol_7-desaturase"/>
</dbReference>
<reference evidence="16" key="1">
    <citation type="journal article" date="2013" name="J. Plant Res.">
        <title>Effect of fungi and light on seed germination of three Opuntia species from semiarid lands of central Mexico.</title>
        <authorList>
            <person name="Delgado-Sanchez P."/>
            <person name="Jimenez-Bremont J.F."/>
            <person name="Guerrero-Gonzalez Mde L."/>
            <person name="Flores J."/>
        </authorList>
    </citation>
    <scope>NUCLEOTIDE SEQUENCE</scope>
    <source>
        <tissue evidence="16">Cladode</tissue>
    </source>
</reference>